<dbReference type="InterPro" id="IPR029063">
    <property type="entry name" value="SAM-dependent_MTases_sf"/>
</dbReference>
<organism evidence="7 8">
    <name type="scientific">Apibacter muscae</name>
    <dbReference type="NCBI Taxonomy" id="2509004"/>
    <lineage>
        <taxon>Bacteria</taxon>
        <taxon>Pseudomonadati</taxon>
        <taxon>Bacteroidota</taxon>
        <taxon>Flavobacteriia</taxon>
        <taxon>Flavobacteriales</taxon>
        <taxon>Weeksellaceae</taxon>
        <taxon>Apibacter</taxon>
    </lineage>
</organism>
<keyword evidence="8" id="KW-1185">Reference proteome</keyword>
<dbReference type="RefSeq" id="WP_146261489.1">
    <property type="nucleotide sequence ID" value="NZ_SELG01000029.1"/>
</dbReference>
<feature type="binding site" evidence="5">
    <location>
        <position position="68"/>
    </location>
    <ligand>
        <name>S-adenosyl-L-methionine</name>
        <dbReference type="ChEBI" id="CHEBI:59789"/>
    </ligand>
</feature>
<dbReference type="EMBL" id="SELH01000013">
    <property type="protein sequence ID" value="TWP29799.1"/>
    <property type="molecule type" value="Genomic_DNA"/>
</dbReference>
<dbReference type="OrthoDB" id="9808140at2"/>
<protein>
    <recommendedName>
        <fullName evidence="5">Demethylmenaquinone methyltransferase</fullName>
        <ecNumber evidence="5">2.1.1.163</ecNumber>
    </recommendedName>
</protein>
<keyword evidence="6" id="KW-0175">Coiled coil</keyword>
<dbReference type="GO" id="GO:0009234">
    <property type="term" value="P:menaquinone biosynthetic process"/>
    <property type="evidence" value="ECO:0007669"/>
    <property type="project" value="UniProtKB-UniRule"/>
</dbReference>
<evidence type="ECO:0000256" key="2">
    <source>
        <dbReference type="ARBA" id="ARBA00022603"/>
    </source>
</evidence>
<sequence length="241" mass="27519">MTPENIKPYNKTDNKKKQVEEMFDNISENYDFLNRLLSLKIDVYWRNQLEKRVVALNPGKILDVATGTADLAIEHAKKTNALVTGLDLSQRMLDYGQIKINKQGLKERIKLIKGEAENLPFHDEEFDVVTASFGVRNFENLEKGISEMQRVLKKGGKLFILEFSKPTGIFAPFFMLYFKYILPTIGKIISGDSKAYTYLPDSVSKMPYGKEMEEILLKNGFKQSTSKTFTFGVVSIYEGTK</sequence>
<dbReference type="PANTHER" id="PTHR43591">
    <property type="entry name" value="METHYLTRANSFERASE"/>
    <property type="match status" value="1"/>
</dbReference>
<feature type="binding site" evidence="5">
    <location>
        <position position="132"/>
    </location>
    <ligand>
        <name>S-adenosyl-L-methionine</name>
        <dbReference type="ChEBI" id="CHEBI:59789"/>
    </ligand>
</feature>
<dbReference type="SUPFAM" id="SSF53335">
    <property type="entry name" value="S-adenosyl-L-methionine-dependent methyltransferases"/>
    <property type="match status" value="1"/>
</dbReference>
<keyword evidence="2 5" id="KW-0489">Methyltransferase</keyword>
<evidence type="ECO:0000256" key="1">
    <source>
        <dbReference type="ARBA" id="ARBA00022428"/>
    </source>
</evidence>
<dbReference type="InterPro" id="IPR023576">
    <property type="entry name" value="UbiE/COQ5_MeTrFase_CS"/>
</dbReference>
<keyword evidence="4 5" id="KW-0949">S-adenosyl-L-methionine</keyword>
<dbReference type="Proteomes" id="UP000319499">
    <property type="component" value="Unassembled WGS sequence"/>
</dbReference>
<keyword evidence="1 5" id="KW-0474">Menaquinone biosynthesis</keyword>
<dbReference type="PROSITE" id="PS51608">
    <property type="entry name" value="SAM_MT_UBIE"/>
    <property type="match status" value="1"/>
</dbReference>
<feature type="coiled-coil region" evidence="6">
    <location>
        <begin position="9"/>
        <end position="36"/>
    </location>
</feature>
<dbReference type="Gene3D" id="3.40.50.150">
    <property type="entry name" value="Vaccinia Virus protein VP39"/>
    <property type="match status" value="1"/>
</dbReference>
<dbReference type="NCBIfam" id="NF001244">
    <property type="entry name" value="PRK00216.1-5"/>
    <property type="match status" value="1"/>
</dbReference>
<dbReference type="PROSITE" id="PS01184">
    <property type="entry name" value="UBIE_2"/>
    <property type="match status" value="1"/>
</dbReference>
<feature type="binding site" evidence="5">
    <location>
        <position position="87"/>
    </location>
    <ligand>
        <name>S-adenosyl-L-methionine</name>
        <dbReference type="ChEBI" id="CHEBI:59789"/>
    </ligand>
</feature>
<evidence type="ECO:0000313" key="7">
    <source>
        <dbReference type="EMBL" id="TWP29799.1"/>
    </source>
</evidence>
<comment type="caution">
    <text evidence="7">The sequence shown here is derived from an EMBL/GenBank/DDBJ whole genome shotgun (WGS) entry which is preliminary data.</text>
</comment>
<dbReference type="InterPro" id="IPR004033">
    <property type="entry name" value="UbiE/COQ5_MeTrFase"/>
</dbReference>
<dbReference type="GO" id="GO:0032259">
    <property type="term" value="P:methylation"/>
    <property type="evidence" value="ECO:0007669"/>
    <property type="project" value="UniProtKB-KW"/>
</dbReference>
<comment type="caution">
    <text evidence="5">Lacks conserved residue(s) required for the propagation of feature annotation.</text>
</comment>
<comment type="function">
    <text evidence="5">Methyltransferase required for the conversion of demethylmenaquinol (DMKH2) to menaquinol (MKH2).</text>
</comment>
<gene>
    <name evidence="7" type="primary">ubiE</name>
    <name evidence="5" type="synonym">menG</name>
    <name evidence="7" type="ORF">ETU09_02140</name>
</gene>
<dbReference type="EC" id="2.1.1.163" evidence="5"/>
<evidence type="ECO:0000256" key="6">
    <source>
        <dbReference type="SAM" id="Coils"/>
    </source>
</evidence>
<evidence type="ECO:0000256" key="3">
    <source>
        <dbReference type="ARBA" id="ARBA00022679"/>
    </source>
</evidence>
<accession>A0A563DI88</accession>
<dbReference type="GO" id="GO:0043770">
    <property type="term" value="F:demethylmenaquinone methyltransferase activity"/>
    <property type="evidence" value="ECO:0007669"/>
    <property type="project" value="UniProtKB-UniRule"/>
</dbReference>
<proteinExistence type="inferred from homology"/>
<dbReference type="UniPathway" id="UPA00079">
    <property type="reaction ID" value="UER00169"/>
</dbReference>
<comment type="similarity">
    <text evidence="5">Belongs to the class I-like SAM-binding methyltransferase superfamily. MenG/UbiE family.</text>
</comment>
<dbReference type="PROSITE" id="PS01183">
    <property type="entry name" value="UBIE_1"/>
    <property type="match status" value="1"/>
</dbReference>
<dbReference type="NCBIfam" id="TIGR01934">
    <property type="entry name" value="MenG_MenH_UbiE"/>
    <property type="match status" value="1"/>
</dbReference>
<reference evidence="7 8" key="1">
    <citation type="submission" date="2019-02" db="EMBL/GenBank/DDBJ databases">
        <title>Apibacter muscae sp. nov.: a novel member of the house fly microbiota.</title>
        <authorList>
            <person name="Park R."/>
        </authorList>
    </citation>
    <scope>NUCLEOTIDE SEQUENCE [LARGE SCALE GENOMIC DNA]</scope>
    <source>
        <strain evidence="7 8">AL1</strain>
    </source>
</reference>
<dbReference type="HAMAP" id="MF_01813">
    <property type="entry name" value="MenG_UbiE_methyltr"/>
    <property type="match status" value="1"/>
</dbReference>
<comment type="catalytic activity">
    <reaction evidence="5">
        <text>a 2-demethylmenaquinol + S-adenosyl-L-methionine = a menaquinol + S-adenosyl-L-homocysteine + H(+)</text>
        <dbReference type="Rhea" id="RHEA:42640"/>
        <dbReference type="Rhea" id="RHEA-COMP:9539"/>
        <dbReference type="Rhea" id="RHEA-COMP:9563"/>
        <dbReference type="ChEBI" id="CHEBI:15378"/>
        <dbReference type="ChEBI" id="CHEBI:18151"/>
        <dbReference type="ChEBI" id="CHEBI:55437"/>
        <dbReference type="ChEBI" id="CHEBI:57856"/>
        <dbReference type="ChEBI" id="CHEBI:59789"/>
        <dbReference type="EC" id="2.1.1.163"/>
    </reaction>
</comment>
<keyword evidence="3 5" id="KW-0808">Transferase</keyword>
<dbReference type="PANTHER" id="PTHR43591:SF24">
    <property type="entry name" value="2-METHOXY-6-POLYPRENYL-1,4-BENZOQUINOL METHYLASE, MITOCHONDRIAL"/>
    <property type="match status" value="1"/>
</dbReference>
<evidence type="ECO:0000313" key="8">
    <source>
        <dbReference type="Proteomes" id="UP000319499"/>
    </source>
</evidence>
<evidence type="ECO:0000256" key="4">
    <source>
        <dbReference type="ARBA" id="ARBA00022691"/>
    </source>
</evidence>
<comment type="pathway">
    <text evidence="5">Quinol/quinone metabolism; menaquinone biosynthesis; menaquinol from 1,4-dihydroxy-2-naphthoate: step 2/2.</text>
</comment>
<name>A0A563DI88_9FLAO</name>
<dbReference type="AlphaFoldDB" id="A0A563DI88"/>
<dbReference type="Pfam" id="PF01209">
    <property type="entry name" value="Ubie_methyltran"/>
    <property type="match status" value="1"/>
</dbReference>
<evidence type="ECO:0000256" key="5">
    <source>
        <dbReference type="HAMAP-Rule" id="MF_01813"/>
    </source>
</evidence>
<dbReference type="CDD" id="cd02440">
    <property type="entry name" value="AdoMet_MTases"/>
    <property type="match status" value="1"/>
</dbReference>